<reference evidence="1" key="1">
    <citation type="submission" date="2017-05" db="UniProtKB">
        <authorList>
            <consortium name="EnsemblMetazoa"/>
        </authorList>
    </citation>
    <scope>IDENTIFICATION</scope>
</reference>
<organism evidence="1">
    <name type="scientific">Amphimedon queenslandica</name>
    <name type="common">Sponge</name>
    <dbReference type="NCBI Taxonomy" id="400682"/>
    <lineage>
        <taxon>Eukaryota</taxon>
        <taxon>Metazoa</taxon>
        <taxon>Porifera</taxon>
        <taxon>Demospongiae</taxon>
        <taxon>Heteroscleromorpha</taxon>
        <taxon>Haplosclerida</taxon>
        <taxon>Niphatidae</taxon>
        <taxon>Amphimedon</taxon>
    </lineage>
</organism>
<evidence type="ECO:0000313" key="1">
    <source>
        <dbReference type="EnsemblMetazoa" id="Aqu2.1.05828_001"/>
    </source>
</evidence>
<dbReference type="eggNOG" id="KOG2863">
    <property type="taxonomic scope" value="Eukaryota"/>
</dbReference>
<name>A0A1X7SUR9_AMPQE</name>
<sequence length="52" mass="6453">YDPHIWQLLLHHVNLLYLVTLHQLKDHHQSKLHRFTKMDYSYLSKENQLQTK</sequence>
<dbReference type="InParanoid" id="A0A1X7SUR9"/>
<protein>
    <submittedName>
        <fullName evidence="1">Uncharacterized protein</fullName>
    </submittedName>
</protein>
<dbReference type="EnsemblMetazoa" id="Aqu2.1.05828_001">
    <property type="protein sequence ID" value="Aqu2.1.05828_001"/>
    <property type="gene ID" value="Aqu2.1.05828"/>
</dbReference>
<dbReference type="AlphaFoldDB" id="A0A1X7SUR9"/>
<proteinExistence type="predicted"/>
<accession>A0A1X7SUR9</accession>